<dbReference type="AlphaFoldDB" id="A0A6G0QJ12"/>
<name>A0A6G0QJ12_9STRA</name>
<evidence type="ECO:0000313" key="3">
    <source>
        <dbReference type="Proteomes" id="UP000486351"/>
    </source>
</evidence>
<gene>
    <name evidence="2" type="ORF">PF008_g26013</name>
</gene>
<evidence type="ECO:0000313" key="2">
    <source>
        <dbReference type="EMBL" id="KAE9288917.1"/>
    </source>
</evidence>
<dbReference type="Proteomes" id="UP000486351">
    <property type="component" value="Unassembled WGS sequence"/>
</dbReference>
<feature type="compositionally biased region" description="Basic and acidic residues" evidence="1">
    <location>
        <begin position="190"/>
        <end position="199"/>
    </location>
</feature>
<comment type="caution">
    <text evidence="2">The sequence shown here is derived from an EMBL/GenBank/DDBJ whole genome shotgun (WGS) entry which is preliminary data.</text>
</comment>
<reference evidence="2 3" key="1">
    <citation type="submission" date="2018-09" db="EMBL/GenBank/DDBJ databases">
        <title>Genomic investigation of the strawberry pathogen Phytophthora fragariae indicates pathogenicity is determined by transcriptional variation in three key races.</title>
        <authorList>
            <person name="Adams T.M."/>
            <person name="Armitage A.D."/>
            <person name="Sobczyk M.K."/>
            <person name="Bates H.J."/>
            <person name="Dunwell J.M."/>
            <person name="Nellist C.F."/>
            <person name="Harrison R.J."/>
        </authorList>
    </citation>
    <scope>NUCLEOTIDE SEQUENCE [LARGE SCALE GENOMIC DNA]</scope>
    <source>
        <strain evidence="2 3">NOV-77</strain>
    </source>
</reference>
<organism evidence="2 3">
    <name type="scientific">Phytophthora fragariae</name>
    <dbReference type="NCBI Taxonomy" id="53985"/>
    <lineage>
        <taxon>Eukaryota</taxon>
        <taxon>Sar</taxon>
        <taxon>Stramenopiles</taxon>
        <taxon>Oomycota</taxon>
        <taxon>Peronosporomycetes</taxon>
        <taxon>Peronosporales</taxon>
        <taxon>Peronosporaceae</taxon>
        <taxon>Phytophthora</taxon>
    </lineage>
</organism>
<proteinExistence type="predicted"/>
<feature type="region of interest" description="Disordered" evidence="1">
    <location>
        <begin position="148"/>
        <end position="199"/>
    </location>
</feature>
<sequence length="199" mass="20093">MSPSSCLISTPTSCPATATPSCTIAACHATALSSPAVSGLAAACRPPAFPVSVFVLPRVSALLGAASPSPVVAVPRLACSLAARAATFLSLLRLLFPPALSWPICRGCRVLLTGSLHRVFLDPGSGFASCKAGVLTLAARFPPTSLLDSATRLTPPSPPPSTCSSLRSDPNSHSRNTPCLGAAKTSEGSAHQKDGVVPP</sequence>
<dbReference type="EMBL" id="QXFY01003077">
    <property type="protein sequence ID" value="KAE9288917.1"/>
    <property type="molecule type" value="Genomic_DNA"/>
</dbReference>
<accession>A0A6G0QJ12</accession>
<protein>
    <submittedName>
        <fullName evidence="2">Uncharacterized protein</fullName>
    </submittedName>
</protein>
<evidence type="ECO:0000256" key="1">
    <source>
        <dbReference type="SAM" id="MobiDB-lite"/>
    </source>
</evidence>